<sequence length="172" mass="19401">MSNGRFHAVIRRRNRYLLMRHGHSEAQGVIVSRPQHGLQDYGLFTGGHAQLAWSTTGVGPLHPSLAFSFPAHHRDRGAVATHFGLTAHPDLRLRERDFGSLEGEPDDRYPRLGTRCPRPDHCDFGVESVMSVAERMVAVIDALEREYRQKPYCWSATGIRCRSCLPPSKSDR</sequence>
<dbReference type="PANTHER" id="PTHR47821:SF2">
    <property type="entry name" value="PHOSPHOGLYCERATE MUTASE FAMILY PROTEIN"/>
    <property type="match status" value="1"/>
</dbReference>
<dbReference type="InterPro" id="IPR029033">
    <property type="entry name" value="His_PPase_superfam"/>
</dbReference>
<dbReference type="AlphaFoldDB" id="A0A432JJF6"/>
<evidence type="ECO:0000313" key="1">
    <source>
        <dbReference type="EMBL" id="RUA22708.1"/>
    </source>
</evidence>
<organism evidence="1">
    <name type="scientific">Billgrantia gudaonensis</name>
    <dbReference type="NCBI Taxonomy" id="376427"/>
    <lineage>
        <taxon>Bacteria</taxon>
        <taxon>Pseudomonadati</taxon>
        <taxon>Pseudomonadota</taxon>
        <taxon>Gammaproteobacteria</taxon>
        <taxon>Oceanospirillales</taxon>
        <taxon>Halomonadaceae</taxon>
        <taxon>Billgrantia</taxon>
    </lineage>
</organism>
<dbReference type="SUPFAM" id="SSF53254">
    <property type="entry name" value="Phosphoglycerate mutase-like"/>
    <property type="match status" value="1"/>
</dbReference>
<dbReference type="PANTHER" id="PTHR47821">
    <property type="entry name" value="PHOSPHOGLYCERATE MUTASE FAMILY PROTEIN"/>
    <property type="match status" value="1"/>
</dbReference>
<protein>
    <submittedName>
        <fullName evidence="1">Histidine phosphatase family protein</fullName>
    </submittedName>
</protein>
<reference evidence="1" key="1">
    <citation type="submission" date="2018-12" db="EMBL/GenBank/DDBJ databases">
        <authorList>
            <person name="Jadhav K."/>
            <person name="Kushwaha B."/>
            <person name="Jadhav I."/>
        </authorList>
    </citation>
    <scope>NUCLEOTIDE SEQUENCE [LARGE SCALE GENOMIC DNA]</scope>
    <source>
        <strain evidence="1">SBS 10</strain>
    </source>
</reference>
<dbReference type="Gene3D" id="3.40.50.1240">
    <property type="entry name" value="Phosphoglycerate mutase-like"/>
    <property type="match status" value="1"/>
</dbReference>
<proteinExistence type="predicted"/>
<dbReference type="Pfam" id="PF00300">
    <property type="entry name" value="His_Phos_1"/>
    <property type="match status" value="1"/>
</dbReference>
<gene>
    <name evidence="1" type="ORF">DSL92_04265</name>
</gene>
<dbReference type="InterPro" id="IPR013078">
    <property type="entry name" value="His_Pase_superF_clade-1"/>
</dbReference>
<accession>A0A432JJF6</accession>
<comment type="caution">
    <text evidence="1">The sequence shown here is derived from an EMBL/GenBank/DDBJ whole genome shotgun (WGS) entry which is preliminary data.</text>
</comment>
<name>A0A432JJF6_9GAMM</name>
<dbReference type="EMBL" id="RXHI01000011">
    <property type="protein sequence ID" value="RUA22708.1"/>
    <property type="molecule type" value="Genomic_DNA"/>
</dbReference>